<dbReference type="PROSITE" id="PS51186">
    <property type="entry name" value="GNAT"/>
    <property type="match status" value="1"/>
</dbReference>
<reference evidence="2" key="1">
    <citation type="submission" date="2023-03" db="EMBL/GenBank/DDBJ databases">
        <title>a new species belonging to Providencia genus.</title>
        <authorList>
            <person name="Yang W."/>
            <person name="Hu F."/>
            <person name="Shen S."/>
            <person name="Ding L."/>
            <person name="Yin D."/>
        </authorList>
    </citation>
    <scope>NUCLEOTIDE SEQUENCE</scope>
    <source>
        <strain evidence="2">CRE-3FA-0001</strain>
    </source>
</reference>
<evidence type="ECO:0000313" key="2">
    <source>
        <dbReference type="EMBL" id="MDG4694841.1"/>
    </source>
</evidence>
<gene>
    <name evidence="2" type="ORF">P7V44_01150</name>
    <name evidence="3" type="ORF">Q5E86_02605</name>
</gene>
<proteinExistence type="predicted"/>
<evidence type="ECO:0000313" key="4">
    <source>
        <dbReference type="Proteomes" id="UP001156701"/>
    </source>
</evidence>
<dbReference type="SUPFAM" id="SSF55729">
    <property type="entry name" value="Acyl-CoA N-acyltransferases (Nat)"/>
    <property type="match status" value="1"/>
</dbReference>
<dbReference type="Proteomes" id="UP001176478">
    <property type="component" value="Unassembled WGS sequence"/>
</dbReference>
<evidence type="ECO:0000313" key="5">
    <source>
        <dbReference type="Proteomes" id="UP001176478"/>
    </source>
</evidence>
<evidence type="ECO:0000313" key="3">
    <source>
        <dbReference type="EMBL" id="MDO7855282.1"/>
    </source>
</evidence>
<protein>
    <submittedName>
        <fullName evidence="2">GNAT family N-acetyltransferase</fullName>
    </submittedName>
</protein>
<sequence>MNNKEGLFYQQENHFWSAICLETAHIDDHVIAYFSELPLPVFNFIYLHKDATITGFENARHLFKQRSKPYVLVVHEQALHQVKSEIAKLSLIADGESTAMFLPQALLSQYSIALPLAADYRIETCNEQLTNWAQPLITAFPIEAEGEENDSTVINEYIRYHQRAMDKNTNMMHFVLFDKQQPVSTLTLTINEKTARLDDIGTDVQYQGKGLATQLIKHALFFCHQQGIEQCVLEASSDGLSIYKKLGFEPIFNYYSFIAE</sequence>
<accession>A0AA42FDZ1</accession>
<dbReference type="InterPro" id="IPR000182">
    <property type="entry name" value="GNAT_dom"/>
</dbReference>
<dbReference type="AlphaFoldDB" id="A0AA42FDZ1"/>
<dbReference type="GO" id="GO:0016747">
    <property type="term" value="F:acyltransferase activity, transferring groups other than amino-acyl groups"/>
    <property type="evidence" value="ECO:0007669"/>
    <property type="project" value="InterPro"/>
</dbReference>
<dbReference type="Proteomes" id="UP001156701">
    <property type="component" value="Unassembled WGS sequence"/>
</dbReference>
<dbReference type="Pfam" id="PF13673">
    <property type="entry name" value="Acetyltransf_10"/>
    <property type="match status" value="1"/>
</dbReference>
<dbReference type="InterPro" id="IPR016181">
    <property type="entry name" value="Acyl_CoA_acyltransferase"/>
</dbReference>
<dbReference type="PANTHER" id="PTHR42791">
    <property type="entry name" value="GNAT FAMILY ACETYLTRANSFERASE"/>
    <property type="match status" value="1"/>
</dbReference>
<dbReference type="EMBL" id="JAUQTG010000001">
    <property type="protein sequence ID" value="MDO7855282.1"/>
    <property type="molecule type" value="Genomic_DNA"/>
</dbReference>
<dbReference type="InterPro" id="IPR052523">
    <property type="entry name" value="Trichothecene_AcTrans"/>
</dbReference>
<reference evidence="3" key="2">
    <citation type="submission" date="2023-07" db="EMBL/GenBank/DDBJ databases">
        <authorList>
            <person name="Yang W."/>
            <person name="Chen J."/>
            <person name="Ji P."/>
            <person name="Hu F."/>
        </authorList>
    </citation>
    <scope>NUCLEOTIDE SEQUENCE</scope>
    <source>
        <strain evidence="3">CRE-138-0111</strain>
    </source>
</reference>
<dbReference type="Gene3D" id="3.40.630.30">
    <property type="match status" value="1"/>
</dbReference>
<name>A0AA42FDZ1_9GAMM</name>
<keyword evidence="5" id="KW-1185">Reference proteome</keyword>
<dbReference type="EMBL" id="JARRYG010000001">
    <property type="protein sequence ID" value="MDG4694841.1"/>
    <property type="molecule type" value="Genomic_DNA"/>
</dbReference>
<dbReference type="RefSeq" id="WP_210786887.1">
    <property type="nucleotide sequence ID" value="NZ_JARRYG010000001.1"/>
</dbReference>
<dbReference type="CDD" id="cd04301">
    <property type="entry name" value="NAT_SF"/>
    <property type="match status" value="1"/>
</dbReference>
<comment type="caution">
    <text evidence="2">The sequence shown here is derived from an EMBL/GenBank/DDBJ whole genome shotgun (WGS) entry which is preliminary data.</text>
</comment>
<feature type="domain" description="N-acetyltransferase" evidence="1">
    <location>
        <begin position="120"/>
        <end position="260"/>
    </location>
</feature>
<evidence type="ECO:0000259" key="1">
    <source>
        <dbReference type="PROSITE" id="PS51186"/>
    </source>
</evidence>
<organism evidence="2 4">
    <name type="scientific">Providencia huashanensis</name>
    <dbReference type="NCBI Taxonomy" id="3037798"/>
    <lineage>
        <taxon>Bacteria</taxon>
        <taxon>Pseudomonadati</taxon>
        <taxon>Pseudomonadota</taxon>
        <taxon>Gammaproteobacteria</taxon>
        <taxon>Enterobacterales</taxon>
        <taxon>Morganellaceae</taxon>
        <taxon>Providencia</taxon>
    </lineage>
</organism>
<dbReference type="PANTHER" id="PTHR42791:SF1">
    <property type="entry name" value="N-ACETYLTRANSFERASE DOMAIN-CONTAINING PROTEIN"/>
    <property type="match status" value="1"/>
</dbReference>
<reference evidence="3" key="3">
    <citation type="journal article" date="2024" name="Int. J. Antimicrob. Agents">
        <title>Identification of a novel Providencia species showing multi-drug-resistant in three patients with hospital-acquired infection.</title>
        <authorList>
            <person name="Yang W."/>
            <person name="Chen J."/>
            <person name="Yang F."/>
            <person name="Ji P."/>
            <person name="Shen S."/>
            <person name="Yin D."/>
            <person name="Hu F."/>
        </authorList>
    </citation>
    <scope>NUCLEOTIDE SEQUENCE</scope>
    <source>
        <strain evidence="3">CRE-138-0111</strain>
    </source>
</reference>